<keyword evidence="4" id="KW-1185">Reference proteome</keyword>
<feature type="domain" description="EVE" evidence="2">
    <location>
        <begin position="6"/>
        <end position="136"/>
    </location>
</feature>
<evidence type="ECO:0000259" key="2">
    <source>
        <dbReference type="Pfam" id="PF01878"/>
    </source>
</evidence>
<dbReference type="Gene3D" id="3.10.590.10">
    <property type="entry name" value="ph1033 like domains"/>
    <property type="match status" value="1"/>
</dbReference>
<evidence type="ECO:0000313" key="3">
    <source>
        <dbReference type="EMBL" id="ACL16595.1"/>
    </source>
</evidence>
<dbReference type="GeneID" id="7271538"/>
<dbReference type="AlphaFoldDB" id="B8GHJ0"/>
<evidence type="ECO:0000256" key="1">
    <source>
        <dbReference type="HAMAP-Rule" id="MF_00771"/>
    </source>
</evidence>
<evidence type="ECO:0000313" key="4">
    <source>
        <dbReference type="Proteomes" id="UP000002457"/>
    </source>
</evidence>
<comment type="similarity">
    <text evidence="1">Belongs to the UPF0310 family.</text>
</comment>
<dbReference type="SUPFAM" id="SSF88697">
    <property type="entry name" value="PUA domain-like"/>
    <property type="match status" value="1"/>
</dbReference>
<proteinExistence type="inferred from homology"/>
<dbReference type="NCBIfam" id="NF002616">
    <property type="entry name" value="PRK02268.1-2"/>
    <property type="match status" value="1"/>
</dbReference>
<dbReference type="InterPro" id="IPR022996">
    <property type="entry name" value="UPF0310"/>
</dbReference>
<dbReference type="eggNOG" id="arCOG02727">
    <property type="taxonomic scope" value="Archaea"/>
</dbReference>
<sequence length="146" mass="16709">MNIPHFWIIVASREHVMVGVKGGFAQTGHGKRSGLARMHAGDSIVYYSPKRVLGGDDPLHAFTALGTIAGEEIVQVEMTPDFKPFRRDVKYLYTGEVKIEPLIEDLHFIRNKKSWGYAFRFGLLEIEKEDFKRILQEFEKEGQTPE</sequence>
<dbReference type="HAMAP" id="MF_00771">
    <property type="entry name" value="UPF0310"/>
    <property type="match status" value="1"/>
</dbReference>
<dbReference type="InterPro" id="IPR015947">
    <property type="entry name" value="PUA-like_sf"/>
</dbReference>
<dbReference type="RefSeq" id="WP_012617914.1">
    <property type="nucleotide sequence ID" value="NC_011832.1"/>
</dbReference>
<name>B8GHJ0_METPE</name>
<gene>
    <name evidence="3" type="ordered locus">Mpal_1260</name>
</gene>
<dbReference type="Proteomes" id="UP000002457">
    <property type="component" value="Chromosome"/>
</dbReference>
<organism evidence="3 4">
    <name type="scientific">Methanosphaerula palustris (strain ATCC BAA-1556 / DSM 19958 / E1-9c)</name>
    <dbReference type="NCBI Taxonomy" id="521011"/>
    <lineage>
        <taxon>Archaea</taxon>
        <taxon>Methanobacteriati</taxon>
        <taxon>Methanobacteriota</taxon>
        <taxon>Stenosarchaea group</taxon>
        <taxon>Methanomicrobia</taxon>
        <taxon>Methanomicrobiales</taxon>
        <taxon>Methanoregulaceae</taxon>
        <taxon>Methanosphaerula</taxon>
    </lineage>
</organism>
<dbReference type="HOGENOM" id="CLU_117727_0_0_2"/>
<dbReference type="InterPro" id="IPR002740">
    <property type="entry name" value="EVE_domain"/>
</dbReference>
<accession>B8GHJ0</accession>
<protein>
    <recommendedName>
        <fullName evidence="1">UPF0310 protein Mpal_1260</fullName>
    </recommendedName>
</protein>
<reference evidence="3 4" key="1">
    <citation type="journal article" date="2015" name="Genome Announc.">
        <title>Complete Genome Sequence of Methanosphaerula palustris E1-9CT, a Hydrogenotrophic Methanogen Isolated from a Minerotrophic Fen Peatland.</title>
        <authorList>
            <person name="Cadillo-Quiroz H."/>
            <person name="Browne P."/>
            <person name="Kyrpides N."/>
            <person name="Woyke T."/>
            <person name="Goodwin L."/>
            <person name="Detter C."/>
            <person name="Yavitt J.B."/>
            <person name="Zinder S.H."/>
        </authorList>
    </citation>
    <scope>NUCLEOTIDE SEQUENCE [LARGE SCALE GENOMIC DNA]</scope>
    <source>
        <strain evidence="4">ATCC BAA-1556 / DSM 19958 / E1-9c</strain>
    </source>
</reference>
<dbReference type="CDD" id="cd21132">
    <property type="entry name" value="EVE-like"/>
    <property type="match status" value="1"/>
</dbReference>
<dbReference type="KEGG" id="mpl:Mpal_1260"/>
<dbReference type="Pfam" id="PF01878">
    <property type="entry name" value="EVE"/>
    <property type="match status" value="1"/>
</dbReference>
<dbReference type="EMBL" id="CP001338">
    <property type="protein sequence ID" value="ACL16595.1"/>
    <property type="molecule type" value="Genomic_DNA"/>
</dbReference>